<organism evidence="4 6">
    <name type="scientific">Dracunculus medinensis</name>
    <name type="common">Guinea worm</name>
    <dbReference type="NCBI Taxonomy" id="318479"/>
    <lineage>
        <taxon>Eukaryota</taxon>
        <taxon>Metazoa</taxon>
        <taxon>Ecdysozoa</taxon>
        <taxon>Nematoda</taxon>
        <taxon>Chromadorea</taxon>
        <taxon>Rhabditida</taxon>
        <taxon>Spirurina</taxon>
        <taxon>Dracunculoidea</taxon>
        <taxon>Dracunculidae</taxon>
        <taxon>Dracunculus</taxon>
    </lineage>
</organism>
<evidence type="ECO:0000313" key="6">
    <source>
        <dbReference type="WBParaSite" id="DME_0000733301-mRNA-1"/>
    </source>
</evidence>
<gene>
    <name evidence="3" type="ORF">DME_LOCUS9969</name>
</gene>
<comment type="similarity">
    <text evidence="1">Belongs to the UBR4 family.</text>
</comment>
<dbReference type="Pfam" id="PF13764">
    <property type="entry name" value="E3_UbLigase_R4"/>
    <property type="match status" value="1"/>
</dbReference>
<proteinExistence type="inferred from homology"/>
<name>A0A0N4UIA9_DRAME</name>
<dbReference type="WBParaSite" id="DME_0000733301-mRNA-1">
    <property type="protein sequence ID" value="DME_0000733301-mRNA-1"/>
    <property type="gene ID" value="DME_0000733301"/>
</dbReference>
<accession>A0A0N4UIA9</accession>
<dbReference type="PANTHER" id="PTHR21725">
    <property type="entry name" value="E3 UBIQUITIN-PROTEIN LIGASE UBR4"/>
    <property type="match status" value="1"/>
</dbReference>
<keyword evidence="1" id="KW-0862">Zinc</keyword>
<dbReference type="OrthoDB" id="30336at2759"/>
<evidence type="ECO:0000259" key="2">
    <source>
        <dbReference type="Pfam" id="PF13764"/>
    </source>
</evidence>
<dbReference type="PROSITE" id="PS52043">
    <property type="entry name" value="UBR4_E3"/>
    <property type="match status" value="1"/>
</dbReference>
<reference evidence="6" key="1">
    <citation type="submission" date="2017-02" db="UniProtKB">
        <authorList>
            <consortium name="WormBaseParasite"/>
        </authorList>
    </citation>
    <scope>IDENTIFICATION</scope>
</reference>
<dbReference type="PANTHER" id="PTHR21725:SF1">
    <property type="entry name" value="E3 UBIQUITIN-PROTEIN LIGASE UBR4"/>
    <property type="match status" value="1"/>
</dbReference>
<dbReference type="InterPro" id="IPR045189">
    <property type="entry name" value="UBR4-like"/>
</dbReference>
<keyword evidence="1" id="KW-0479">Metal-binding</keyword>
<evidence type="ECO:0000313" key="3">
    <source>
        <dbReference type="EMBL" id="VDN59996.1"/>
    </source>
</evidence>
<dbReference type="Proteomes" id="UP000038040">
    <property type="component" value="Unplaced"/>
</dbReference>
<evidence type="ECO:0000313" key="5">
    <source>
        <dbReference type="Proteomes" id="UP000274756"/>
    </source>
</evidence>
<dbReference type="AlphaFoldDB" id="A0A0N4UIA9"/>
<dbReference type="InterPro" id="IPR025704">
    <property type="entry name" value="E3_Ub_ligase_UBR4_C"/>
</dbReference>
<dbReference type="GO" id="GO:0008270">
    <property type="term" value="F:zinc ion binding"/>
    <property type="evidence" value="ECO:0007669"/>
    <property type="project" value="UniProtKB-KW"/>
</dbReference>
<evidence type="ECO:0000256" key="1">
    <source>
        <dbReference type="PROSITE-ProRule" id="PRU01388"/>
    </source>
</evidence>
<keyword evidence="1" id="KW-0863">Zinc-finger</keyword>
<keyword evidence="5" id="KW-1185">Reference proteome</keyword>
<sequence length="817" mass="91656">MLCECSEKVLPLLLRSDFALVGLIANRTNYISEASDELGLIIMRIAIKIPVFVLQEIVKQLSKCAANIKIHCHAVRIISNIIYPLIKYNLEFFQKEADFLIQIEKDALQEDYLQGRMVGNPYKSSDPGLGPLMRDIKNKICRDCELVGLLDDDNGMELLVARQIIALDLSVVEVYENLWRDQHGPRPMVIVYRMRGLLGDATEPFIKTFADTKGKESVNSAQLRLASAIGDIKNSFETILISLDTISLNSDGKALLKELQRLVVYCIKVDKNRRLLIESGGIRRFLHVFEMAFRSVIKDEEITTIALQFLELSNSLLTDVLAMDLGEKSLGGASFEQMSWLLEVSMNTDNNISGPLWEAITSIVPNLCLGNSESMEALVKTFKPCCQWDLLDKDRAFRDEMSKKLDTLCKITSAIDSSASGCMLKKKMLDAGFITDACDYLLCSHPPLFNVSVEGPEWKHFLSKPSLKYILKLFAGMANNHTPSQETIATKSLPILHRMEQIASTEHIGTLAENVMEELKHNSSIASEIEKVRQETKAKKRQLAMAMRQKQLSKMGMEVGKKGLVTISRALLDEAGTSENGSISCCICRDALDASDKIMMVYAFAIRKELRNSLSGRTFVFSTVSHMNFVHMDCHCTAVRIASSRDEWSSAALHNANTKCNIIVPVWSKNIMDSEMENGLKRLSNDIGSAVGSTLVNIDTISIDIAEIVDRFVNYRSFSEHSHGGGRESNVQYLIVLLLLTYYLKKASNHVMASPESLAHCICNHLITATLNSWNECRFTLLKEIADTKKNWAEAKQFFLMWAFVDYFQNNLLSVSV</sequence>
<feature type="region of interest" description="UBR4 E3 catalytic module" evidence="1">
    <location>
        <begin position="465"/>
        <end position="817"/>
    </location>
</feature>
<evidence type="ECO:0000313" key="4">
    <source>
        <dbReference type="Proteomes" id="UP000038040"/>
    </source>
</evidence>
<dbReference type="EMBL" id="UYYG01001197">
    <property type="protein sequence ID" value="VDN59996.1"/>
    <property type="molecule type" value="Genomic_DNA"/>
</dbReference>
<dbReference type="STRING" id="318479.A0A0N4UIA9"/>
<dbReference type="Proteomes" id="UP000274756">
    <property type="component" value="Unassembled WGS sequence"/>
</dbReference>
<reference evidence="3 5" key="2">
    <citation type="submission" date="2018-11" db="EMBL/GenBank/DDBJ databases">
        <authorList>
            <consortium name="Pathogen Informatics"/>
        </authorList>
    </citation>
    <scope>NUCLEOTIDE SEQUENCE [LARGE SCALE GENOMIC DNA]</scope>
</reference>
<feature type="domain" description="E3 ubiquitin ligase UBR4 C-terminal" evidence="2">
    <location>
        <begin position="117"/>
        <end position="805"/>
    </location>
</feature>
<protein>
    <submittedName>
        <fullName evidence="6">E3_UbLigase_R4 domain-containing protein</fullName>
    </submittedName>
</protein>